<dbReference type="InterPro" id="IPR000999">
    <property type="entry name" value="RNase_III_dom"/>
</dbReference>
<name>A0A9Q0BBZ9_9HYPO</name>
<keyword evidence="1" id="KW-0540">Nuclease</keyword>
<proteinExistence type="predicted"/>
<feature type="coiled-coil region" evidence="5">
    <location>
        <begin position="297"/>
        <end position="324"/>
    </location>
</feature>
<dbReference type="AlphaFoldDB" id="A0A9Q0BBZ9"/>
<evidence type="ECO:0000256" key="5">
    <source>
        <dbReference type="SAM" id="Coils"/>
    </source>
</evidence>
<dbReference type="GO" id="GO:0006364">
    <property type="term" value="P:rRNA processing"/>
    <property type="evidence" value="ECO:0007669"/>
    <property type="project" value="TreeGrafter"/>
</dbReference>
<evidence type="ECO:0000313" key="8">
    <source>
        <dbReference type="Proteomes" id="UP001055219"/>
    </source>
</evidence>
<dbReference type="Proteomes" id="UP001055219">
    <property type="component" value="Unassembled WGS sequence"/>
</dbReference>
<dbReference type="OrthoDB" id="2392202at2759"/>
<dbReference type="GO" id="GO:0034475">
    <property type="term" value="P:U4 snRNA 3'-end processing"/>
    <property type="evidence" value="ECO:0007669"/>
    <property type="project" value="TreeGrafter"/>
</dbReference>
<evidence type="ECO:0000259" key="6">
    <source>
        <dbReference type="PROSITE" id="PS50142"/>
    </source>
</evidence>
<keyword evidence="2" id="KW-0255">Endonuclease</keyword>
<dbReference type="GO" id="GO:0005654">
    <property type="term" value="C:nucleoplasm"/>
    <property type="evidence" value="ECO:0007669"/>
    <property type="project" value="TreeGrafter"/>
</dbReference>
<dbReference type="CDD" id="cd00593">
    <property type="entry name" value="RIBOc"/>
    <property type="match status" value="1"/>
</dbReference>
<dbReference type="SMART" id="SM00535">
    <property type="entry name" value="RIBOc"/>
    <property type="match status" value="1"/>
</dbReference>
<dbReference type="SUPFAM" id="SSF54768">
    <property type="entry name" value="dsRNA-binding domain-like"/>
    <property type="match status" value="1"/>
</dbReference>
<evidence type="ECO:0000256" key="4">
    <source>
        <dbReference type="ARBA" id="ARBA00022884"/>
    </source>
</evidence>
<feature type="domain" description="RNase III" evidence="6">
    <location>
        <begin position="56"/>
        <end position="176"/>
    </location>
</feature>
<evidence type="ECO:0000313" key="7">
    <source>
        <dbReference type="EMBL" id="KAI6779827.1"/>
    </source>
</evidence>
<reference evidence="7" key="2">
    <citation type="submission" date="2022-07" db="EMBL/GenBank/DDBJ databases">
        <authorList>
            <person name="Goncalves M.F.M."/>
            <person name="Hilario S."/>
            <person name="Van De Peer Y."/>
            <person name="Esteves A.C."/>
            <person name="Alves A."/>
        </authorList>
    </citation>
    <scope>NUCLEOTIDE SEQUENCE</scope>
    <source>
        <strain evidence="7">MUM 19.33</strain>
    </source>
</reference>
<dbReference type="Gene3D" id="1.10.1520.10">
    <property type="entry name" value="Ribonuclease III domain"/>
    <property type="match status" value="1"/>
</dbReference>
<keyword evidence="3" id="KW-0378">Hydrolase</keyword>
<dbReference type="EMBL" id="JAGIXG020000041">
    <property type="protein sequence ID" value="KAI6779827.1"/>
    <property type="molecule type" value="Genomic_DNA"/>
</dbReference>
<accession>A0A9Q0BBZ9</accession>
<dbReference type="RefSeq" id="XP_051360683.1">
    <property type="nucleotide sequence ID" value="XM_051508219.1"/>
</dbReference>
<dbReference type="Gene3D" id="3.30.160.20">
    <property type="match status" value="1"/>
</dbReference>
<reference evidence="7" key="1">
    <citation type="journal article" date="2021" name="J Fungi (Basel)">
        <title>Genomic and Metabolomic Analyses of the Marine Fungus Emericellopsis cladophorae: Insights into Saltwater Adaptability Mechanisms and Its Biosynthetic Potential.</title>
        <authorList>
            <person name="Goncalves M.F.M."/>
            <person name="Hilario S."/>
            <person name="Van de Peer Y."/>
            <person name="Esteves A.C."/>
            <person name="Alves A."/>
        </authorList>
    </citation>
    <scope>NUCLEOTIDE SEQUENCE</scope>
    <source>
        <strain evidence="7">MUM 19.33</strain>
    </source>
</reference>
<dbReference type="InterPro" id="IPR014720">
    <property type="entry name" value="dsRBD_dom"/>
</dbReference>
<dbReference type="GO" id="GO:0004525">
    <property type="term" value="F:ribonuclease III activity"/>
    <property type="evidence" value="ECO:0007669"/>
    <property type="project" value="InterPro"/>
</dbReference>
<dbReference type="GeneID" id="75830246"/>
<dbReference type="GO" id="GO:0006369">
    <property type="term" value="P:termination of RNA polymerase II transcription"/>
    <property type="evidence" value="ECO:0007669"/>
    <property type="project" value="TreeGrafter"/>
</dbReference>
<evidence type="ECO:0000256" key="2">
    <source>
        <dbReference type="ARBA" id="ARBA00022759"/>
    </source>
</evidence>
<gene>
    <name evidence="7" type="ORF">J7T54_003751</name>
</gene>
<dbReference type="Pfam" id="PF00035">
    <property type="entry name" value="dsrm"/>
    <property type="match status" value="1"/>
</dbReference>
<dbReference type="PROSITE" id="PS50142">
    <property type="entry name" value="RNASE_3_2"/>
    <property type="match status" value="1"/>
</dbReference>
<dbReference type="GO" id="GO:0003723">
    <property type="term" value="F:RNA binding"/>
    <property type="evidence" value="ECO:0007669"/>
    <property type="project" value="UniProtKB-KW"/>
</dbReference>
<keyword evidence="5" id="KW-0175">Coiled coil</keyword>
<organism evidence="7 8">
    <name type="scientific">Emericellopsis cladophorae</name>
    <dbReference type="NCBI Taxonomy" id="2686198"/>
    <lineage>
        <taxon>Eukaryota</taxon>
        <taxon>Fungi</taxon>
        <taxon>Dikarya</taxon>
        <taxon>Ascomycota</taxon>
        <taxon>Pezizomycotina</taxon>
        <taxon>Sordariomycetes</taxon>
        <taxon>Hypocreomycetidae</taxon>
        <taxon>Hypocreales</taxon>
        <taxon>Bionectriaceae</taxon>
        <taxon>Emericellopsis</taxon>
    </lineage>
</organism>
<keyword evidence="8" id="KW-1185">Reference proteome</keyword>
<dbReference type="PANTHER" id="PTHR11207:SF0">
    <property type="entry name" value="RIBONUCLEASE 3"/>
    <property type="match status" value="1"/>
</dbReference>
<protein>
    <submittedName>
        <fullName evidence="7">Ribonuclease-like protein</fullName>
    </submittedName>
</protein>
<comment type="caution">
    <text evidence="7">The sequence shown here is derived from an EMBL/GenBank/DDBJ whole genome shotgun (WGS) entry which is preliminary data.</text>
</comment>
<dbReference type="InterPro" id="IPR036389">
    <property type="entry name" value="RNase_III_sf"/>
</dbReference>
<dbReference type="SUPFAM" id="SSF69065">
    <property type="entry name" value="RNase III domain-like"/>
    <property type="match status" value="1"/>
</dbReference>
<evidence type="ECO:0000256" key="1">
    <source>
        <dbReference type="ARBA" id="ARBA00022722"/>
    </source>
</evidence>
<dbReference type="PANTHER" id="PTHR11207">
    <property type="entry name" value="RIBONUCLEASE III"/>
    <property type="match status" value="1"/>
</dbReference>
<dbReference type="Pfam" id="PF00636">
    <property type="entry name" value="Ribonuclease_3"/>
    <property type="match status" value="1"/>
</dbReference>
<evidence type="ECO:0000256" key="3">
    <source>
        <dbReference type="ARBA" id="ARBA00022801"/>
    </source>
</evidence>
<sequence length="327" mass="36668">MLGPIQSLASENVQDQKRQHLDSNIYVRTPLAIPSFSVEPWRSSEIPTQLPPLPPIKDPELERLAFLHIGLGEGGSYERLEWIGDAYLELISTNIISKTFPKLRAGRCSQLREQLIRNVTLSRYFREYGLPSKARLPPEVLHGLGAGKGRSNDKDITKTQGDMFEAYVAAVIMSDPENGLATCIRWLRDLWSMTLREQIVAAEKEKPTTVRVLNEVTGEVNDLSPKERVAHLIRAPGVTLEYRDLPCNKKDKHLKLPLFAVGLYLTGWGETGRELGLGIAQSKKEAAQKAATQALENRKLLKTYEQKKRAYVEAKKQAEDAEQSSGI</sequence>
<keyword evidence="4" id="KW-0694">RNA-binding</keyword>